<dbReference type="InterPro" id="IPR039044">
    <property type="entry name" value="Trm13"/>
</dbReference>
<dbReference type="GO" id="GO:0106050">
    <property type="term" value="F:tRNA 2'-O-methyltransferase activity"/>
    <property type="evidence" value="ECO:0007669"/>
    <property type="project" value="UniProtKB-UniRule"/>
</dbReference>
<gene>
    <name evidence="3" type="ORF">ADEAN_000744500</name>
</gene>
<dbReference type="GO" id="GO:0008270">
    <property type="term" value="F:zinc ion binding"/>
    <property type="evidence" value="ECO:0007669"/>
    <property type="project" value="UniProtKB-KW"/>
</dbReference>
<keyword evidence="1" id="KW-0863">Zinc-finger</keyword>
<keyword evidence="1 3" id="KW-0808">Transferase</keyword>
<dbReference type="AlphaFoldDB" id="A0A7G2CLY0"/>
<keyword evidence="1" id="KW-0862">Zinc</keyword>
<comment type="function">
    <text evidence="1">tRNA methylase which 2'-O-methylates cytidine(4) in tRNA(Pro) and tRNA(Gly)(GCC), and adenosine(4) in tRNA(His).</text>
</comment>
<reference evidence="3 4" key="1">
    <citation type="submission" date="2020-08" db="EMBL/GenBank/DDBJ databases">
        <authorList>
            <person name="Newling K."/>
            <person name="Davey J."/>
            <person name="Forrester S."/>
        </authorList>
    </citation>
    <scope>NUCLEOTIDE SEQUENCE [LARGE SCALE GENOMIC DNA]</scope>
    <source>
        <strain evidence="4">Crithidia deanei Carvalho (ATCC PRA-265)</strain>
    </source>
</reference>
<keyword evidence="4" id="KW-1185">Reference proteome</keyword>
<evidence type="ECO:0000313" key="3">
    <source>
        <dbReference type="EMBL" id="CAD2219931.1"/>
    </source>
</evidence>
<comment type="similarity">
    <text evidence="1">Belongs to the methyltransferase TRM13 family.</text>
</comment>
<evidence type="ECO:0000256" key="1">
    <source>
        <dbReference type="RuleBase" id="RU367103"/>
    </source>
</evidence>
<dbReference type="VEuPathDB" id="TriTrypDB:ADEAN_000744500"/>
<evidence type="ECO:0000313" key="4">
    <source>
        <dbReference type="Proteomes" id="UP000515908"/>
    </source>
</evidence>
<comment type="catalytic activity">
    <reaction evidence="1">
        <text>cytidine(4) in tRNA(Pro) + S-adenosyl-L-methionine = 2'-O-methylcytidine(4) in tRNA(Pro) + S-adenosyl-L-homocysteine + H(+)</text>
        <dbReference type="Rhea" id="RHEA:32767"/>
        <dbReference type="Rhea" id="RHEA-COMP:10397"/>
        <dbReference type="Rhea" id="RHEA-COMP:10398"/>
        <dbReference type="ChEBI" id="CHEBI:15378"/>
        <dbReference type="ChEBI" id="CHEBI:57856"/>
        <dbReference type="ChEBI" id="CHEBI:59789"/>
        <dbReference type="ChEBI" id="CHEBI:74495"/>
        <dbReference type="ChEBI" id="CHEBI:82748"/>
        <dbReference type="EC" id="2.1.1.225"/>
    </reaction>
</comment>
<name>A0A7G2CLY0_9TRYP</name>
<dbReference type="OrthoDB" id="258806at2759"/>
<organism evidence="3 4">
    <name type="scientific">Angomonas deanei</name>
    <dbReference type="NCBI Taxonomy" id="59799"/>
    <lineage>
        <taxon>Eukaryota</taxon>
        <taxon>Discoba</taxon>
        <taxon>Euglenozoa</taxon>
        <taxon>Kinetoplastea</taxon>
        <taxon>Metakinetoplastina</taxon>
        <taxon>Trypanosomatida</taxon>
        <taxon>Trypanosomatidae</taxon>
        <taxon>Strigomonadinae</taxon>
        <taxon>Angomonas</taxon>
    </lineage>
</organism>
<sequence length="374" mass="42613">MDQLWTVSLSTAYTKALQRAREQRLEAFRQNSQRPKEKFEAGLISRDVLCGDVSSPLSASWRKLIDRYSPIIPDRSHVHELENLPQEIAIGELLDECVSQVRVKEPHFKLDLIVDVGGGNGYVSAILGEHQCCDNAVIDPLFPGHSIDCRPRLWADTVAAERAYPSKRRQYTTHRRVALFKDTTWSEDIGTDPSRTAFIAKHLCGSAIDECLRHLEQQKCLPRILVLAPCCFNKINYDSYLNPKYLKDTFSIFGSEALRRVAPLTDWNLSYYQHLQDEATRHKKRSSNVEDDACGCGANYKVWQSETVPSVRDGGKGTVAEMIPCMHGLSQYVEHRINYGRVLWLTERGYTVRLLQYVPPFVTPKNKCIIAIRT</sequence>
<keyword evidence="1" id="KW-0949">S-adenosyl-L-methionine</keyword>
<feature type="domain" description="Methyltransferase" evidence="2">
    <location>
        <begin position="106"/>
        <end position="236"/>
    </location>
</feature>
<dbReference type="Pfam" id="PF13679">
    <property type="entry name" value="Methyltransf_32"/>
    <property type="match status" value="1"/>
</dbReference>
<keyword evidence="1" id="KW-0479">Metal-binding</keyword>
<dbReference type="InterPro" id="IPR025714">
    <property type="entry name" value="Methyltranfer_dom"/>
</dbReference>
<dbReference type="EC" id="2.1.1.225" evidence="1"/>
<keyword evidence="1" id="KW-0819">tRNA processing</keyword>
<dbReference type="PANTHER" id="PTHR12998:SF1">
    <property type="entry name" value="TRNA:M(4)X MODIFICATION ENZYME TRM13"/>
    <property type="match status" value="1"/>
</dbReference>
<evidence type="ECO:0000259" key="2">
    <source>
        <dbReference type="Pfam" id="PF13679"/>
    </source>
</evidence>
<keyword evidence="1 3" id="KW-0489">Methyltransferase</keyword>
<accession>A0A7G2CLY0</accession>
<dbReference type="GO" id="GO:0030488">
    <property type="term" value="P:tRNA methylation"/>
    <property type="evidence" value="ECO:0007669"/>
    <property type="project" value="InterPro"/>
</dbReference>
<dbReference type="EMBL" id="LR877159">
    <property type="protein sequence ID" value="CAD2219931.1"/>
    <property type="molecule type" value="Genomic_DNA"/>
</dbReference>
<protein>
    <recommendedName>
        <fullName evidence="1">tRNA:m(4)X modification enzyme TRM13</fullName>
        <ecNumber evidence="1">2.1.1.225</ecNumber>
    </recommendedName>
</protein>
<proteinExistence type="inferred from homology"/>
<comment type="catalytic activity">
    <reaction evidence="1">
        <text>cytidine(4) in tRNA(Gly)(GCC) + S-adenosyl-L-methionine = 2'-O-methylcytidine(4) in tRNA(Gly)(GCC) + S-adenosyl-L-homocysteine + H(+)</text>
        <dbReference type="Rhea" id="RHEA:43192"/>
        <dbReference type="Rhea" id="RHEA-COMP:10399"/>
        <dbReference type="Rhea" id="RHEA-COMP:10400"/>
        <dbReference type="ChEBI" id="CHEBI:15378"/>
        <dbReference type="ChEBI" id="CHEBI:57856"/>
        <dbReference type="ChEBI" id="CHEBI:59789"/>
        <dbReference type="ChEBI" id="CHEBI:74495"/>
        <dbReference type="ChEBI" id="CHEBI:82748"/>
        <dbReference type="EC" id="2.1.1.225"/>
    </reaction>
</comment>
<dbReference type="PANTHER" id="PTHR12998">
    <property type="entry name" value="TRNA:M(4)X MODIFICATION ENZYME TRM13 HOMOLOG"/>
    <property type="match status" value="1"/>
</dbReference>
<dbReference type="Proteomes" id="UP000515908">
    <property type="component" value="Chromosome 15"/>
</dbReference>
<comment type="catalytic activity">
    <reaction evidence="1">
        <text>adenosine(4) in tRNA(His) + S-adenosyl-L-methionine = 2'-O-methyladenosine(4) in tRNA(His) + S-adenosyl-L-homocysteine + H(+)</text>
        <dbReference type="Rhea" id="RHEA:43196"/>
        <dbReference type="Rhea" id="RHEA-COMP:10401"/>
        <dbReference type="Rhea" id="RHEA-COMP:10402"/>
        <dbReference type="ChEBI" id="CHEBI:15378"/>
        <dbReference type="ChEBI" id="CHEBI:57856"/>
        <dbReference type="ChEBI" id="CHEBI:59789"/>
        <dbReference type="ChEBI" id="CHEBI:74411"/>
        <dbReference type="ChEBI" id="CHEBI:74477"/>
        <dbReference type="EC" id="2.1.1.225"/>
    </reaction>
</comment>